<gene>
    <name evidence="1" type="ORF">FH608_042770</name>
</gene>
<evidence type="ECO:0000313" key="1">
    <source>
        <dbReference type="EMBL" id="KAB8188805.1"/>
    </source>
</evidence>
<name>A0A5C4VG82_9ACTN</name>
<accession>A0A5C4VG82</accession>
<reference evidence="1 2" key="1">
    <citation type="submission" date="2019-10" db="EMBL/GenBank/DDBJ databases">
        <title>Nonomuraea sp. nov., isolated from Phyllanthus amarus.</title>
        <authorList>
            <person name="Klykleung N."/>
            <person name="Tanasupawat S."/>
        </authorList>
    </citation>
    <scope>NUCLEOTIDE SEQUENCE [LARGE SCALE GENOMIC DNA]</scope>
    <source>
        <strain evidence="1 2">PA1-10</strain>
    </source>
</reference>
<proteinExistence type="predicted"/>
<organism evidence="1 2">
    <name type="scientific">Nonomuraea phyllanthi</name>
    <dbReference type="NCBI Taxonomy" id="2219224"/>
    <lineage>
        <taxon>Bacteria</taxon>
        <taxon>Bacillati</taxon>
        <taxon>Actinomycetota</taxon>
        <taxon>Actinomycetes</taxon>
        <taxon>Streptosporangiales</taxon>
        <taxon>Streptosporangiaceae</taxon>
        <taxon>Nonomuraea</taxon>
    </lineage>
</organism>
<evidence type="ECO:0000313" key="2">
    <source>
        <dbReference type="Proteomes" id="UP000312512"/>
    </source>
</evidence>
<comment type="caution">
    <text evidence="1">The sequence shown here is derived from an EMBL/GenBank/DDBJ whole genome shotgun (WGS) entry which is preliminary data.</text>
</comment>
<dbReference type="OrthoDB" id="3541084at2"/>
<keyword evidence="2" id="KW-1185">Reference proteome</keyword>
<dbReference type="EMBL" id="VDLX02000023">
    <property type="protein sequence ID" value="KAB8188805.1"/>
    <property type="molecule type" value="Genomic_DNA"/>
</dbReference>
<dbReference type="Proteomes" id="UP000312512">
    <property type="component" value="Unassembled WGS sequence"/>
</dbReference>
<sequence>MRLRWAIVAVHLSMIGATILDLALFSTVTWKALLGSHILAYAVIVLFLMPSAQRWFSKSRA</sequence>
<protein>
    <submittedName>
        <fullName evidence="1">Uncharacterized protein</fullName>
    </submittedName>
</protein>
<dbReference type="AlphaFoldDB" id="A0A5C4VG82"/>
<dbReference type="RefSeq" id="WP_139636641.1">
    <property type="nucleotide sequence ID" value="NZ_VDLX02000023.1"/>
</dbReference>